<sequence length="514" mass="60231">MNKGIQDKDELEYQYRTYLDRVQTLQEACEQQTNLTEEEEQKRLKWWNYNNAGIVNEKAELPKKEIPIFDGEDITKYRPFIQNFKRTIGLKCESAADCLYYLEQFTAGAAKELVRSCRHNDAERAYEKALALLEEEYGNEQRTATAFLQKLHDWPIIKSEDSEVNTKVVNNLELYHMNETLQDIVPVVFAQEIWPFSEEDSPLPEDAAVDHLEDVPYQFITAKISMIIGMNRAEMLKPLEIVDGPHKAIYASRHRLGWALNGPTDRQPATGVSQCIRVSVKEYVDLESKIEQMYDLDYKDNHISEKEMSPNDLQWLNVMETSIKKTEEHQYEISLPLKKNLELPINRQQVFKMFLSQLKELEADQKLFSDYQDFTAMMLTNDYMEKVPDSELNNKSWYLSHHAVYHKQKNKIRVVFNCSLKFNGVSLNDILYQGPDLTNSLLGVILRFRQEPVAFMGDIEKMFYRVKGLRTRKIIYAFLGSTDQASQRNTVSLFMFSERRRAWRWRISPFAKPS</sequence>
<evidence type="ECO:0000313" key="2">
    <source>
        <dbReference type="EMBL" id="KAA0188130.1"/>
    </source>
</evidence>
<dbReference type="Pfam" id="PF03564">
    <property type="entry name" value="DUF1759"/>
    <property type="match status" value="1"/>
</dbReference>
<dbReference type="PANTHER" id="PTHR47331:SF1">
    <property type="entry name" value="GAG-LIKE PROTEIN"/>
    <property type="match status" value="1"/>
</dbReference>
<accession>A0A6A0GTL9</accession>
<reference evidence="2" key="2">
    <citation type="journal article" date="2018" name="Environ. Sci. Technol.">
        <title>The Toxicogenome of Hyalella azteca: A Model for Sediment Ecotoxicology and Evolutionary Toxicology.</title>
        <authorList>
            <person name="Poynton H.C."/>
            <person name="Hasenbein S."/>
            <person name="Benoit J.B."/>
            <person name="Sepulveda M.S."/>
            <person name="Poelchau M.F."/>
            <person name="Hughes D.S.T."/>
            <person name="Murali S.C."/>
            <person name="Chen S."/>
            <person name="Glastad K.M."/>
            <person name="Goodisman M.A.D."/>
            <person name="Werren J.H."/>
            <person name="Vineis J.H."/>
            <person name="Bowen J.L."/>
            <person name="Friedrich M."/>
            <person name="Jones J."/>
            <person name="Robertson H.M."/>
            <person name="Feyereisen R."/>
            <person name="Mechler-Hickson A."/>
            <person name="Mathers N."/>
            <person name="Lee C.E."/>
            <person name="Colbourne J.K."/>
            <person name="Biales A."/>
            <person name="Johnston J.S."/>
            <person name="Wellborn G.A."/>
            <person name="Rosendale A.J."/>
            <person name="Cridge A.G."/>
            <person name="Munoz-Torres M.C."/>
            <person name="Bain P.A."/>
            <person name="Manny A.R."/>
            <person name="Major K.M."/>
            <person name="Lambert F.N."/>
            <person name="Vulpe C.D."/>
            <person name="Tuck P."/>
            <person name="Blalock B.J."/>
            <person name="Lin Y.Y."/>
            <person name="Smith M.E."/>
            <person name="Ochoa-Acuna H."/>
            <person name="Chen M.M."/>
            <person name="Childers C.P."/>
            <person name="Qu J."/>
            <person name="Dugan S."/>
            <person name="Lee S.L."/>
            <person name="Chao H."/>
            <person name="Dinh H."/>
            <person name="Han Y."/>
            <person name="Doddapaneni H."/>
            <person name="Worley K.C."/>
            <person name="Muzny D.M."/>
            <person name="Gibbs R.A."/>
            <person name="Richards S."/>
        </authorList>
    </citation>
    <scope>NUCLEOTIDE SEQUENCE</scope>
    <source>
        <strain evidence="2">HAZT.00-mixed</strain>
        <tissue evidence="2">Whole organism</tissue>
    </source>
</reference>
<protein>
    <recommendedName>
        <fullName evidence="3">Peptidase aspartic putative domain-containing protein</fullName>
    </recommendedName>
</protein>
<dbReference type="Proteomes" id="UP000711488">
    <property type="component" value="Unassembled WGS sequence"/>
</dbReference>
<dbReference type="PANTHER" id="PTHR47331">
    <property type="entry name" value="PHD-TYPE DOMAIN-CONTAINING PROTEIN"/>
    <property type="match status" value="1"/>
</dbReference>
<comment type="caution">
    <text evidence="2">The sequence shown here is derived from an EMBL/GenBank/DDBJ whole genome shotgun (WGS) entry which is preliminary data.</text>
</comment>
<gene>
    <name evidence="2" type="ORF">HAZT_HAZT006533</name>
</gene>
<proteinExistence type="predicted"/>
<reference evidence="2" key="1">
    <citation type="submission" date="2014-08" db="EMBL/GenBank/DDBJ databases">
        <authorList>
            <person name="Murali S."/>
            <person name="Richards S."/>
            <person name="Bandaranaike D."/>
            <person name="Bellair M."/>
            <person name="Blankenburg K."/>
            <person name="Chao H."/>
            <person name="Dinh H."/>
            <person name="Doddapaneni H."/>
            <person name="Dugan-Rocha S."/>
            <person name="Elkadiri S."/>
            <person name="Gnanaolivu R."/>
            <person name="Hughes D."/>
            <person name="Lee S."/>
            <person name="Li M."/>
            <person name="Ming W."/>
            <person name="Munidasa M."/>
            <person name="Muniz J."/>
            <person name="Nguyen L."/>
            <person name="Osuji N."/>
            <person name="Pu L.-L."/>
            <person name="Puazo M."/>
            <person name="Skinner E."/>
            <person name="Qu C."/>
            <person name="Quiroz J."/>
            <person name="Raj R."/>
            <person name="Weissenberger G."/>
            <person name="Xin Y."/>
            <person name="Zou X."/>
            <person name="Han Y."/>
            <person name="Worley K."/>
            <person name="Muzny D."/>
            <person name="Gibbs R."/>
        </authorList>
    </citation>
    <scope>NUCLEOTIDE SEQUENCE</scope>
    <source>
        <strain evidence="2">HAZT.00-mixed</strain>
        <tissue evidence="2">Whole organism</tissue>
    </source>
</reference>
<dbReference type="EMBL" id="JQDR03014449">
    <property type="protein sequence ID" value="KAA0188130.1"/>
    <property type="molecule type" value="Genomic_DNA"/>
</dbReference>
<dbReference type="OrthoDB" id="7555193at2759"/>
<reference evidence="2" key="3">
    <citation type="submission" date="2019-06" db="EMBL/GenBank/DDBJ databases">
        <authorList>
            <person name="Poynton C."/>
            <person name="Hasenbein S."/>
            <person name="Benoit J.B."/>
            <person name="Sepulveda M.S."/>
            <person name="Poelchau M.F."/>
            <person name="Murali S.C."/>
            <person name="Chen S."/>
            <person name="Glastad K.M."/>
            <person name="Werren J.H."/>
            <person name="Vineis J.H."/>
            <person name="Bowen J.L."/>
            <person name="Friedrich M."/>
            <person name="Jones J."/>
            <person name="Robertson H.M."/>
            <person name="Feyereisen R."/>
            <person name="Mechler-Hickson A."/>
            <person name="Mathers N."/>
            <person name="Lee C.E."/>
            <person name="Colbourne J.K."/>
            <person name="Biales A."/>
            <person name="Johnston J.S."/>
            <person name="Wellborn G.A."/>
            <person name="Rosendale A.J."/>
            <person name="Cridge A.G."/>
            <person name="Munoz-Torres M.C."/>
            <person name="Bain P.A."/>
            <person name="Manny A.R."/>
            <person name="Major K.M."/>
            <person name="Lambert F.N."/>
            <person name="Vulpe C.D."/>
            <person name="Tuck P."/>
            <person name="Blalock B.J."/>
            <person name="Lin Y.-Y."/>
            <person name="Smith M.E."/>
            <person name="Ochoa-Acuna H."/>
            <person name="Chen M.-J.M."/>
            <person name="Childers C.P."/>
            <person name="Qu J."/>
            <person name="Dugan S."/>
            <person name="Lee S.L."/>
            <person name="Chao H."/>
            <person name="Dinh H."/>
            <person name="Han Y."/>
            <person name="Doddapaneni H."/>
            <person name="Worley K.C."/>
            <person name="Muzny D.M."/>
            <person name="Gibbs R.A."/>
            <person name="Richards S."/>
        </authorList>
    </citation>
    <scope>NUCLEOTIDE SEQUENCE</scope>
    <source>
        <strain evidence="2">HAZT.00-mixed</strain>
        <tissue evidence="2">Whole organism</tissue>
    </source>
</reference>
<organism evidence="2">
    <name type="scientific">Hyalella azteca</name>
    <name type="common">Amphipod</name>
    <dbReference type="NCBI Taxonomy" id="294128"/>
    <lineage>
        <taxon>Eukaryota</taxon>
        <taxon>Metazoa</taxon>
        <taxon>Ecdysozoa</taxon>
        <taxon>Arthropoda</taxon>
        <taxon>Crustacea</taxon>
        <taxon>Multicrustacea</taxon>
        <taxon>Malacostraca</taxon>
        <taxon>Eumalacostraca</taxon>
        <taxon>Peracarida</taxon>
        <taxon>Amphipoda</taxon>
        <taxon>Senticaudata</taxon>
        <taxon>Talitrida</taxon>
        <taxon>Talitroidea</taxon>
        <taxon>Hyalellidae</taxon>
        <taxon>Hyalella</taxon>
    </lineage>
</organism>
<feature type="coiled-coil region" evidence="1">
    <location>
        <begin position="8"/>
        <end position="42"/>
    </location>
</feature>
<dbReference type="InterPro" id="IPR005312">
    <property type="entry name" value="DUF1759"/>
</dbReference>
<dbReference type="AlphaFoldDB" id="A0A6A0GTL9"/>
<evidence type="ECO:0000256" key="1">
    <source>
        <dbReference type="SAM" id="Coils"/>
    </source>
</evidence>
<name>A0A6A0GTL9_HYAAZ</name>
<keyword evidence="1" id="KW-0175">Coiled coil</keyword>
<evidence type="ECO:0008006" key="3">
    <source>
        <dbReference type="Google" id="ProtNLM"/>
    </source>
</evidence>